<dbReference type="PANTHER" id="PTHR40084">
    <property type="entry name" value="PHOSPHOHYDROLASE, PHP FAMILY"/>
    <property type="match status" value="1"/>
</dbReference>
<dbReference type="Gene3D" id="1.10.486.10">
    <property type="entry name" value="PCRA, domain 4"/>
    <property type="match status" value="1"/>
</dbReference>
<dbReference type="Gene3D" id="3.40.50.300">
    <property type="entry name" value="P-loop containing nucleotide triphosphate hydrolases"/>
    <property type="match status" value="3"/>
</dbReference>
<dbReference type="GO" id="GO:0016787">
    <property type="term" value="F:hydrolase activity"/>
    <property type="evidence" value="ECO:0007669"/>
    <property type="project" value="UniProtKB-UniRule"/>
</dbReference>
<dbReference type="Gene3D" id="1.10.10.160">
    <property type="match status" value="1"/>
</dbReference>
<dbReference type="EMBL" id="DVGK01000110">
    <property type="protein sequence ID" value="HIR14150.1"/>
    <property type="molecule type" value="Genomic_DNA"/>
</dbReference>
<dbReference type="CDD" id="cd17932">
    <property type="entry name" value="DEXQc_UvrD"/>
    <property type="match status" value="1"/>
</dbReference>
<dbReference type="SUPFAM" id="SSF52540">
    <property type="entry name" value="P-loop containing nucleoside triphosphate hydrolases"/>
    <property type="match status" value="1"/>
</dbReference>
<organism evidence="9 10">
    <name type="scientific">Candidatus Choladousia intestinavium</name>
    <dbReference type="NCBI Taxonomy" id="2840727"/>
    <lineage>
        <taxon>Bacteria</taxon>
        <taxon>Bacillati</taxon>
        <taxon>Bacillota</taxon>
        <taxon>Clostridia</taxon>
        <taxon>Lachnospirales</taxon>
        <taxon>Lachnospiraceae</taxon>
        <taxon>Lachnospiraceae incertae sedis</taxon>
        <taxon>Candidatus Choladousia</taxon>
    </lineage>
</organism>
<proteinExistence type="predicted"/>
<evidence type="ECO:0000256" key="2">
    <source>
        <dbReference type="ARBA" id="ARBA00022801"/>
    </source>
</evidence>
<dbReference type="Proteomes" id="UP000886757">
    <property type="component" value="Unassembled WGS sequence"/>
</dbReference>
<feature type="binding site" evidence="5">
    <location>
        <begin position="494"/>
        <end position="501"/>
    </location>
    <ligand>
        <name>ATP</name>
        <dbReference type="ChEBI" id="CHEBI:30616"/>
    </ligand>
</feature>
<evidence type="ECO:0000256" key="5">
    <source>
        <dbReference type="PROSITE-ProRule" id="PRU00560"/>
    </source>
</evidence>
<evidence type="ECO:0000259" key="7">
    <source>
        <dbReference type="PROSITE" id="PS51198"/>
    </source>
</evidence>
<dbReference type="GO" id="GO:0005524">
    <property type="term" value="F:ATP binding"/>
    <property type="evidence" value="ECO:0007669"/>
    <property type="project" value="UniProtKB-UniRule"/>
</dbReference>
<dbReference type="PANTHER" id="PTHR40084:SF1">
    <property type="entry name" value="PHOSPHOTRANSFERASE"/>
    <property type="match status" value="1"/>
</dbReference>
<dbReference type="InterPro" id="IPR027417">
    <property type="entry name" value="P-loop_NTPase"/>
</dbReference>
<comment type="caution">
    <text evidence="9">The sequence shown here is derived from an EMBL/GenBank/DDBJ whole genome shotgun (WGS) entry which is preliminary data.</text>
</comment>
<feature type="domain" description="UvrD-like helicase ATP-binding" evidence="7">
    <location>
        <begin position="473"/>
        <end position="731"/>
    </location>
</feature>
<accession>A0A9D1ACL7</accession>
<dbReference type="Gene3D" id="3.20.20.140">
    <property type="entry name" value="Metal-dependent hydrolases"/>
    <property type="match status" value="1"/>
</dbReference>
<name>A0A9D1ACL7_9FIRM</name>
<evidence type="ECO:0000256" key="1">
    <source>
        <dbReference type="ARBA" id="ARBA00022741"/>
    </source>
</evidence>
<keyword evidence="3 5" id="KW-0347">Helicase</keyword>
<evidence type="ECO:0000259" key="8">
    <source>
        <dbReference type="PROSITE" id="PS51217"/>
    </source>
</evidence>
<dbReference type="InterPro" id="IPR014016">
    <property type="entry name" value="UvrD-like_ATP-bd"/>
</dbReference>
<evidence type="ECO:0000313" key="10">
    <source>
        <dbReference type="Proteomes" id="UP000886757"/>
    </source>
</evidence>
<keyword evidence="2 5" id="KW-0378">Hydrolase</keyword>
<dbReference type="PROSITE" id="PS51198">
    <property type="entry name" value="UVRD_HELICASE_ATP_BIND"/>
    <property type="match status" value="1"/>
</dbReference>
<dbReference type="PROSITE" id="PS51217">
    <property type="entry name" value="UVRD_HELICASE_CTER"/>
    <property type="match status" value="1"/>
</dbReference>
<keyword evidence="4 5" id="KW-0067">ATP-binding</keyword>
<evidence type="ECO:0000313" key="9">
    <source>
        <dbReference type="EMBL" id="HIR14150.1"/>
    </source>
</evidence>
<feature type="region of interest" description="Disordered" evidence="6">
    <location>
        <begin position="431"/>
        <end position="481"/>
    </location>
</feature>
<evidence type="ECO:0000256" key="4">
    <source>
        <dbReference type="ARBA" id="ARBA00022840"/>
    </source>
</evidence>
<reference evidence="9" key="2">
    <citation type="journal article" date="2021" name="PeerJ">
        <title>Extensive microbial diversity within the chicken gut microbiome revealed by metagenomics and culture.</title>
        <authorList>
            <person name="Gilroy R."/>
            <person name="Ravi A."/>
            <person name="Getino M."/>
            <person name="Pursley I."/>
            <person name="Horton D.L."/>
            <person name="Alikhan N.F."/>
            <person name="Baker D."/>
            <person name="Gharbi K."/>
            <person name="Hall N."/>
            <person name="Watson M."/>
            <person name="Adriaenssens E.M."/>
            <person name="Foster-Nyarko E."/>
            <person name="Jarju S."/>
            <person name="Secka A."/>
            <person name="Antonio M."/>
            <person name="Oren A."/>
            <person name="Chaudhuri R.R."/>
            <person name="La Ragione R."/>
            <person name="Hildebrand F."/>
            <person name="Pallen M.J."/>
        </authorList>
    </citation>
    <scope>NUCLEOTIDE SEQUENCE</scope>
    <source>
        <strain evidence="9">ChiSjej4B22-8148</strain>
    </source>
</reference>
<dbReference type="Pfam" id="PF00580">
    <property type="entry name" value="UvrD-helicase"/>
    <property type="match status" value="1"/>
</dbReference>
<dbReference type="CDD" id="cd18807">
    <property type="entry name" value="SF1_C_UvrD"/>
    <property type="match status" value="1"/>
</dbReference>
<protein>
    <submittedName>
        <fullName evidence="9">UvrD-helicase domain-containing protein</fullName>
    </submittedName>
</protein>
<sequence>MYIADLHIHSRYSRATSKDCTPEYLELWGARKGIGLIGTGDFTHPAWREELKEKLEPAGEGLYTLKEEYRIRDKTAGDDRPRFVVTGEISSIYKKGGRVRKVHSLILLPGLSEAEKLSRKLEEIGNIHSDGRPILGLDCKELLEITLELCPEAIYVPAHIWTPHFSLFGAFSGFDTVEECFEDLSPWVHAVETGLSSDPPMNWRVSALDRYQLISNSDAHSPAKLGREANLLEAGLSYPELKTAIETGRGLAGTIEFFPEEGKYHLDGHRKCGLCLSPEETEAYQGVCPVCGRKITIGVSHRVEQLADRSDGFVPEKAKGFQSLVPLPEVIGASMGCSSASVKAQKQYWNMLERLGAEFEILRSLPIEEIRGAAGSRIAEGIRRLREGEVERVPGYDGEYGKIRLFGEEELSNTSGQMDFFSLLGMDEEKKAGSKAKKQEAERKTGGKAKEKPDEKAIEKPKKMSEAKMEAGELLNPEQEEAVRSKAPRIAVIAGPGTGKTKTLVSHISCLMEEYGVKPWEITAVTFTNQAAGELRERLRRALGKERELQDMQIGTFHSLCLKILREGGRQFRLVDETETLELAKELKAEYGLSEKPGEILLKISRWKNGEEPQGQETAVLEAYREKLAAQNAMDFDDLLLEALLAAREPGGQEWRSHFSYLCVDEFQDINPLQYQLLMAWNAGGRQLFAIGDPDQAIYGFRGSDAGCFRKLKEDGIAFEEIHLKENYRSGEPILQAAQAVIRKNPGERVPLHSNRSAQYPVRLVQAGTEMSEGIFVVKEINRLTGGIGMLEAQENSRSQGEGERRSFGEIAVLYRTHQEARLLENCLKKEGIPYVVAGREDFLKEDKVRGTIAFFRSLTCEKERALCLKLLWGLPEDEMSMEIYRNTADRYTSLLDKTLPDEILGMWMEDWGWTERKEMKRLQEIAVFYPTMEELLNGLLLGVESDLKRCGEKKYNGDAVTLMTLHGSKGLEFPAVILYGARKGQIPFESKKYETDIQEERRLFYVGMTRAKEELILTYSGELSSFLEELPEGLIEMEKAGSVRKAEQGHQMSLFEMEGFSD</sequence>
<feature type="domain" description="UvrD-like helicase C-terminal" evidence="8">
    <location>
        <begin position="732"/>
        <end position="971"/>
    </location>
</feature>
<evidence type="ECO:0000256" key="3">
    <source>
        <dbReference type="ARBA" id="ARBA00022806"/>
    </source>
</evidence>
<feature type="compositionally biased region" description="Basic and acidic residues" evidence="6">
    <location>
        <begin position="431"/>
        <end position="471"/>
    </location>
</feature>
<dbReference type="InterPro" id="IPR014017">
    <property type="entry name" value="DNA_helicase_UvrD-like_C"/>
</dbReference>
<evidence type="ECO:0000256" key="6">
    <source>
        <dbReference type="SAM" id="MobiDB-lite"/>
    </source>
</evidence>
<dbReference type="InterPro" id="IPR013986">
    <property type="entry name" value="DExx_box_DNA_helicase_dom_sf"/>
</dbReference>
<dbReference type="CDD" id="cd19067">
    <property type="entry name" value="PfuEndoQ-like"/>
    <property type="match status" value="1"/>
</dbReference>
<dbReference type="SUPFAM" id="SSF89550">
    <property type="entry name" value="PHP domain-like"/>
    <property type="match status" value="1"/>
</dbReference>
<dbReference type="InterPro" id="IPR016195">
    <property type="entry name" value="Pol/histidinol_Pase-like"/>
</dbReference>
<dbReference type="Pfam" id="PF13361">
    <property type="entry name" value="UvrD_C"/>
    <property type="match status" value="2"/>
</dbReference>
<gene>
    <name evidence="9" type="ORF">IAB31_09540</name>
</gene>
<dbReference type="GO" id="GO:0004386">
    <property type="term" value="F:helicase activity"/>
    <property type="evidence" value="ECO:0007669"/>
    <property type="project" value="UniProtKB-UniRule"/>
</dbReference>
<reference evidence="9" key="1">
    <citation type="submission" date="2020-10" db="EMBL/GenBank/DDBJ databases">
        <authorList>
            <person name="Gilroy R."/>
        </authorList>
    </citation>
    <scope>NUCLEOTIDE SEQUENCE</scope>
    <source>
        <strain evidence="9">ChiSjej4B22-8148</strain>
    </source>
</reference>
<dbReference type="AlphaFoldDB" id="A0A9D1ACL7"/>
<keyword evidence="1 5" id="KW-0547">Nucleotide-binding</keyword>